<dbReference type="Gene3D" id="3.10.310.10">
    <property type="entry name" value="Diaminopimelate Epimerase, Chain A, domain 1"/>
    <property type="match status" value="2"/>
</dbReference>
<comment type="caution">
    <text evidence="4">The sequence shown here is derived from an EMBL/GenBank/DDBJ whole genome shotgun (WGS) entry which is preliminary data.</text>
</comment>
<evidence type="ECO:0000313" key="4">
    <source>
        <dbReference type="EMBL" id="PEN09211.1"/>
    </source>
</evidence>
<dbReference type="RefSeq" id="WP_098060611.1">
    <property type="nucleotide sequence ID" value="NZ_PDEP01000001.1"/>
</dbReference>
<comment type="similarity">
    <text evidence="1">Belongs to the PhzF family.</text>
</comment>
<gene>
    <name evidence="4" type="ORF">CRI93_00320</name>
</gene>
<sequence>MTISFFLVDAFTNRPFEGNPAGVCILPEAAPARWMQSVAREVGASETAFVVAPQGKQARLRWFTPTDEVDLCGHATLAAAHALRMHEADTNAPERVSVIFETASGLLTAQYTDAGIRLDFPADAPSPADPPAGLIDACTIPVPVWSGRSARDWLLHVPTPQDVEAAAPDMDALSQFDTRGVILTAESPSESDHDFVSRFFAPQVGVPEDPVTGSAHCALGPYWRDRLGRSDLTGYQASSRGGTVRIHLPEPPASSEARVHLFGACCTMVQGTWQAPPNATSPDAEARQSPSL</sequence>
<evidence type="ECO:0000313" key="5">
    <source>
        <dbReference type="Proteomes" id="UP000221024"/>
    </source>
</evidence>
<dbReference type="InterPro" id="IPR003719">
    <property type="entry name" value="Phenazine_PhzF-like"/>
</dbReference>
<organism evidence="4 5">
    <name type="scientific">Longimonas halophila</name>
    <dbReference type="NCBI Taxonomy" id="1469170"/>
    <lineage>
        <taxon>Bacteria</taxon>
        <taxon>Pseudomonadati</taxon>
        <taxon>Rhodothermota</taxon>
        <taxon>Rhodothermia</taxon>
        <taxon>Rhodothermales</taxon>
        <taxon>Salisaetaceae</taxon>
        <taxon>Longimonas</taxon>
    </lineage>
</organism>
<evidence type="ECO:0000256" key="2">
    <source>
        <dbReference type="ARBA" id="ARBA00023235"/>
    </source>
</evidence>
<feature type="active site" evidence="3">
    <location>
        <position position="46"/>
    </location>
</feature>
<dbReference type="PANTHER" id="PTHR13774">
    <property type="entry name" value="PHENAZINE BIOSYNTHESIS PROTEIN"/>
    <property type="match status" value="1"/>
</dbReference>
<dbReference type="EMBL" id="PDEP01000001">
    <property type="protein sequence ID" value="PEN09211.1"/>
    <property type="molecule type" value="Genomic_DNA"/>
</dbReference>
<dbReference type="GO" id="GO:0016853">
    <property type="term" value="F:isomerase activity"/>
    <property type="evidence" value="ECO:0007669"/>
    <property type="project" value="UniProtKB-KW"/>
</dbReference>
<dbReference type="PIRSF" id="PIRSF016184">
    <property type="entry name" value="PhzC_PhzF"/>
    <property type="match status" value="1"/>
</dbReference>
<proteinExistence type="inferred from homology"/>
<dbReference type="SUPFAM" id="SSF54506">
    <property type="entry name" value="Diaminopimelate epimerase-like"/>
    <property type="match status" value="1"/>
</dbReference>
<evidence type="ECO:0000256" key="1">
    <source>
        <dbReference type="ARBA" id="ARBA00008270"/>
    </source>
</evidence>
<evidence type="ECO:0000256" key="3">
    <source>
        <dbReference type="PIRSR" id="PIRSR016184-1"/>
    </source>
</evidence>
<keyword evidence="2" id="KW-0413">Isomerase</keyword>
<dbReference type="Pfam" id="PF02567">
    <property type="entry name" value="PhzC-PhzF"/>
    <property type="match status" value="1"/>
</dbReference>
<dbReference type="Proteomes" id="UP000221024">
    <property type="component" value="Unassembled WGS sequence"/>
</dbReference>
<dbReference type="GO" id="GO:0005737">
    <property type="term" value="C:cytoplasm"/>
    <property type="evidence" value="ECO:0007669"/>
    <property type="project" value="TreeGrafter"/>
</dbReference>
<name>A0A2H3NPL4_9BACT</name>
<dbReference type="AlphaFoldDB" id="A0A2H3NPL4"/>
<dbReference type="PANTHER" id="PTHR13774:SF17">
    <property type="entry name" value="PHENAZINE BIOSYNTHESIS-LIKE DOMAIN-CONTAINING PROTEIN"/>
    <property type="match status" value="1"/>
</dbReference>
<keyword evidence="5" id="KW-1185">Reference proteome</keyword>
<accession>A0A2H3NPL4</accession>
<reference evidence="4 5" key="1">
    <citation type="submission" date="2017-10" db="EMBL/GenBank/DDBJ databases">
        <title>Draft genome of Longimonas halophila.</title>
        <authorList>
            <person name="Goh K.M."/>
            <person name="Shamsir M.S."/>
            <person name="Lim S.W."/>
        </authorList>
    </citation>
    <scope>NUCLEOTIDE SEQUENCE [LARGE SCALE GENOMIC DNA]</scope>
    <source>
        <strain evidence="4 5">KCTC 42399</strain>
    </source>
</reference>
<protein>
    <submittedName>
        <fullName evidence="4">Oxidoreductase</fullName>
    </submittedName>
</protein>
<dbReference type="OrthoDB" id="9788221at2"/>
<dbReference type="NCBIfam" id="TIGR00654">
    <property type="entry name" value="PhzF_family"/>
    <property type="match status" value="1"/>
</dbReference>